<evidence type="ECO:0000313" key="4">
    <source>
        <dbReference type="Proteomes" id="UP001501747"/>
    </source>
</evidence>
<dbReference type="EMBL" id="BAABAL010000019">
    <property type="protein sequence ID" value="GAA4027647.1"/>
    <property type="molecule type" value="Genomic_DNA"/>
</dbReference>
<evidence type="ECO:0000256" key="1">
    <source>
        <dbReference type="SAM" id="MobiDB-lite"/>
    </source>
</evidence>
<dbReference type="RefSeq" id="WP_344882281.1">
    <property type="nucleotide sequence ID" value="NZ_BAABAL010000019.1"/>
</dbReference>
<gene>
    <name evidence="3" type="ORF">GCM10022247_60760</name>
</gene>
<feature type="region of interest" description="Disordered" evidence="1">
    <location>
        <begin position="1"/>
        <end position="24"/>
    </location>
</feature>
<organism evidence="3 4">
    <name type="scientific">Allokutzneria multivorans</name>
    <dbReference type="NCBI Taxonomy" id="1142134"/>
    <lineage>
        <taxon>Bacteria</taxon>
        <taxon>Bacillati</taxon>
        <taxon>Actinomycetota</taxon>
        <taxon>Actinomycetes</taxon>
        <taxon>Pseudonocardiales</taxon>
        <taxon>Pseudonocardiaceae</taxon>
        <taxon>Allokutzneria</taxon>
    </lineage>
</organism>
<keyword evidence="2" id="KW-0472">Membrane</keyword>
<sequence length="137" mass="14449">MSTPQNMPDPTQPAAAEQQPAKKKRSPVKLIISILVPLAVIGFGVYGYFNSVGSSSKVGDCLAGQITDDPKSADSIKKADCGPGATYKIVGRIEDKKQTEAGADGAICQPFPAAQYVYWEGTRGGNGNFLCLETLKP</sequence>
<accession>A0ABP7TL32</accession>
<dbReference type="Proteomes" id="UP001501747">
    <property type="component" value="Unassembled WGS sequence"/>
</dbReference>
<keyword evidence="2" id="KW-1133">Transmembrane helix</keyword>
<feature type="transmembrane region" description="Helical" evidence="2">
    <location>
        <begin position="30"/>
        <end position="49"/>
    </location>
</feature>
<proteinExistence type="predicted"/>
<comment type="caution">
    <text evidence="3">The sequence shown here is derived from an EMBL/GenBank/DDBJ whole genome shotgun (WGS) entry which is preliminary data.</text>
</comment>
<keyword evidence="4" id="KW-1185">Reference proteome</keyword>
<protein>
    <submittedName>
        <fullName evidence="3">Uncharacterized protein</fullName>
    </submittedName>
</protein>
<evidence type="ECO:0000313" key="3">
    <source>
        <dbReference type="EMBL" id="GAA4027647.1"/>
    </source>
</evidence>
<reference evidence="4" key="1">
    <citation type="journal article" date="2019" name="Int. J. Syst. Evol. Microbiol.">
        <title>The Global Catalogue of Microorganisms (GCM) 10K type strain sequencing project: providing services to taxonomists for standard genome sequencing and annotation.</title>
        <authorList>
            <consortium name="The Broad Institute Genomics Platform"/>
            <consortium name="The Broad Institute Genome Sequencing Center for Infectious Disease"/>
            <person name="Wu L."/>
            <person name="Ma J."/>
        </authorList>
    </citation>
    <scope>NUCLEOTIDE SEQUENCE [LARGE SCALE GENOMIC DNA]</scope>
    <source>
        <strain evidence="4">JCM 17342</strain>
    </source>
</reference>
<evidence type="ECO:0000256" key="2">
    <source>
        <dbReference type="SAM" id="Phobius"/>
    </source>
</evidence>
<name>A0ABP7TL32_9PSEU</name>
<keyword evidence="2" id="KW-0812">Transmembrane</keyword>